<dbReference type="EMBL" id="MHLB01000053">
    <property type="protein sequence ID" value="OGZ00942.1"/>
    <property type="molecule type" value="Genomic_DNA"/>
</dbReference>
<evidence type="ECO:0008006" key="3">
    <source>
        <dbReference type="Google" id="ProtNLM"/>
    </source>
</evidence>
<dbReference type="AlphaFoldDB" id="A0A1G2CIA4"/>
<name>A0A1G2CIA4_9BACT</name>
<reference evidence="1 2" key="1">
    <citation type="journal article" date="2016" name="Nat. Commun.">
        <title>Thousands of microbial genomes shed light on interconnected biogeochemical processes in an aquifer system.</title>
        <authorList>
            <person name="Anantharaman K."/>
            <person name="Brown C.T."/>
            <person name="Hug L.A."/>
            <person name="Sharon I."/>
            <person name="Castelle C.J."/>
            <person name="Probst A.J."/>
            <person name="Thomas B.C."/>
            <person name="Singh A."/>
            <person name="Wilkins M.J."/>
            <person name="Karaoz U."/>
            <person name="Brodie E.L."/>
            <person name="Williams K.H."/>
            <person name="Hubbard S.S."/>
            <person name="Banfield J.F."/>
        </authorList>
    </citation>
    <scope>NUCLEOTIDE SEQUENCE [LARGE SCALE GENOMIC DNA]</scope>
</reference>
<evidence type="ECO:0000313" key="1">
    <source>
        <dbReference type="EMBL" id="OGZ00942.1"/>
    </source>
</evidence>
<evidence type="ECO:0000313" key="2">
    <source>
        <dbReference type="Proteomes" id="UP000178348"/>
    </source>
</evidence>
<organism evidence="1 2">
    <name type="scientific">Candidatus Liptonbacteria bacterium RIFCSPLOWO2_01_FULL_53_13</name>
    <dbReference type="NCBI Taxonomy" id="1798651"/>
    <lineage>
        <taxon>Bacteria</taxon>
        <taxon>Candidatus Liptoniibacteriota</taxon>
    </lineage>
</organism>
<accession>A0A1G2CIA4</accession>
<comment type="caution">
    <text evidence="1">The sequence shown here is derived from an EMBL/GenBank/DDBJ whole genome shotgun (WGS) entry which is preliminary data.</text>
</comment>
<protein>
    <recommendedName>
        <fullName evidence="3">Zinc-binding domain-containing protein</fullName>
    </recommendedName>
</protein>
<gene>
    <name evidence="1" type="ORF">A2946_01380</name>
</gene>
<proteinExistence type="predicted"/>
<dbReference type="Proteomes" id="UP000178348">
    <property type="component" value="Unassembled WGS sequence"/>
</dbReference>
<sequence length="616" mass="70720">MNSETKTCQNCKNPFTIEPDDFAFYEKISAQGGSASGGKVPPPTFCPECRLQRRLAVRNERNLYHRECGLCKKSIISMYAPGEPFPVYCSPCWWSDKWDPMQYRADYDWEQPFFRQFRSLLERTPRPALIVSNVRDCDYCNYFADGKECYLCFGSIAVESCLYGSPYESRYCVDTYLARECEYCYECIDCEKLSNSFYAQDCSNSLNLIYCFDCKGCQDCIGCAGLRNKKYHIFNKPYSKEEYMIQREKFLADGAGGFNEIKRKFQTVKSAVPHRFSTILQSSAVTGDHIIHSKNARQCFDVKRCEDTSYCIRMIDGKEVHDTNYCEFMEFCYEYIGFWKTSRTKFSNTCGESNDLAYSDFCSGSSNLFGCIGLRSKSYCILNKQYTKEEYEALVPKIIAHMNEVPYVDAKGRTYAYGEFFPIDLSPFAYNETIAQEYFPLTKEEALTQGYRWRDPDTRNYQITKPSQALPNHIKDVSDDILNEVIGCARSNPDLPAGKAGALRGRGPDLETSGCTTAFKIIPSELAFYRHGNLPLPRLCPNCRHYERLAQRNPLKLWHRACHCAGEKSENSVYTNTGTHPSHAKGKHCSNEFETSYAPDRPEIVYCEQCYQSEVA</sequence>